<evidence type="ECO:0000313" key="1">
    <source>
        <dbReference type="EMBL" id="CNT75080.1"/>
    </source>
</evidence>
<evidence type="ECO:0000313" key="2">
    <source>
        <dbReference type="Proteomes" id="UP000041314"/>
    </source>
</evidence>
<name>A0A655BSM9_SALET</name>
<proteinExistence type="predicted"/>
<dbReference type="Proteomes" id="UP000041314">
    <property type="component" value="Unassembled WGS sequence"/>
</dbReference>
<reference evidence="1 2" key="1">
    <citation type="submission" date="2015-03" db="EMBL/GenBank/DDBJ databases">
        <authorList>
            <consortium name="Pathogen Informatics"/>
        </authorList>
    </citation>
    <scope>NUCLEOTIDE SEQUENCE [LARGE SCALE GENOMIC DNA]</scope>
    <source>
        <strain evidence="1 2">A1104</strain>
    </source>
</reference>
<dbReference type="EMBL" id="CQPA01000004">
    <property type="protein sequence ID" value="CNT75080.1"/>
    <property type="molecule type" value="Genomic_DNA"/>
</dbReference>
<organism evidence="1 2">
    <name type="scientific">Salmonella enterica subsp. enterica serovar Bovismorbificans</name>
    <dbReference type="NCBI Taxonomy" id="58097"/>
    <lineage>
        <taxon>Bacteria</taxon>
        <taxon>Pseudomonadati</taxon>
        <taxon>Pseudomonadota</taxon>
        <taxon>Gammaproteobacteria</taxon>
        <taxon>Enterobacterales</taxon>
        <taxon>Enterobacteriaceae</taxon>
        <taxon>Salmonella</taxon>
    </lineage>
</organism>
<gene>
    <name evidence="1" type="ORF">ERS008198_00918</name>
</gene>
<dbReference type="AlphaFoldDB" id="A0A655BSM9"/>
<accession>A0A655BSM9</accession>
<sequence>MLNFAEARRVRTLLFINEEHLLFQGFETGLPQQNRHFAARRTFDKNFRRNAALRHHGLYPVDIQSTRRQMVNVASRKTDHVGN</sequence>
<protein>
    <submittedName>
        <fullName evidence="1">Uncharacterized protein</fullName>
    </submittedName>
</protein>